<reference evidence="2" key="1">
    <citation type="journal article" date="2020" name="bioRxiv">
        <title>A rank-normalized archaeal taxonomy based on genome phylogeny resolves widespread incomplete and uneven classifications.</title>
        <authorList>
            <person name="Rinke C."/>
            <person name="Chuvochina M."/>
            <person name="Mussig A.J."/>
            <person name="Chaumeil P.-A."/>
            <person name="Waite D.W."/>
            <person name="Whitman W.B."/>
            <person name="Parks D.H."/>
            <person name="Hugenholtz P."/>
        </authorList>
    </citation>
    <scope>NUCLEOTIDE SEQUENCE</scope>
    <source>
        <strain evidence="2">UBA8853</strain>
    </source>
</reference>
<dbReference type="Pfam" id="PF05050">
    <property type="entry name" value="Methyltransf_21"/>
    <property type="match status" value="1"/>
</dbReference>
<dbReference type="GeneID" id="1476738"/>
<dbReference type="GO" id="GO:0008168">
    <property type="term" value="F:methyltransferase activity"/>
    <property type="evidence" value="ECO:0007669"/>
    <property type="project" value="UniProtKB-KW"/>
</dbReference>
<proteinExistence type="predicted"/>
<evidence type="ECO:0000313" key="2">
    <source>
        <dbReference type="EMBL" id="HII70138.1"/>
    </source>
</evidence>
<sequence>MIEKEPVPLQVGDYRLYFRLWALGDADAISDVLYRELYPHEWLEGSREVVDVGAHVGAFTVLAAAHGAREILAIEPHPDNAELLRRNVEENDLNAEVVEAAAYDREDVVKMYLSPSTVAHSVELVRSRETIDVETVALDDLGTSPDLIKIDAEGAEERVLRGAERTLEEHAPVLLISAYHYPGQEEDLRRWLEDRNYRVEVLVRETSPYRSPALRVPVIVAEPRA</sequence>
<dbReference type="EMBL" id="DUJS01000002">
    <property type="protein sequence ID" value="HII70138.1"/>
    <property type="molecule type" value="Genomic_DNA"/>
</dbReference>
<evidence type="ECO:0000313" key="3">
    <source>
        <dbReference type="Proteomes" id="UP000619545"/>
    </source>
</evidence>
<dbReference type="Gene3D" id="3.40.50.150">
    <property type="entry name" value="Vaccinia Virus protein VP39"/>
    <property type="match status" value="1"/>
</dbReference>
<feature type="domain" description="Methyltransferase FkbM" evidence="1">
    <location>
        <begin position="51"/>
        <end position="199"/>
    </location>
</feature>
<accession>A0A832THD1</accession>
<dbReference type="GO" id="GO:0032259">
    <property type="term" value="P:methylation"/>
    <property type="evidence" value="ECO:0007669"/>
    <property type="project" value="UniProtKB-KW"/>
</dbReference>
<dbReference type="OMA" id="RELYPHE"/>
<dbReference type="InterPro" id="IPR006342">
    <property type="entry name" value="FkbM_mtfrase"/>
</dbReference>
<protein>
    <submittedName>
        <fullName evidence="2">FkbM family methyltransferase</fullName>
    </submittedName>
</protein>
<keyword evidence="2" id="KW-0489">Methyltransferase</keyword>
<dbReference type="InterPro" id="IPR029063">
    <property type="entry name" value="SAM-dependent_MTases_sf"/>
</dbReference>
<dbReference type="PANTHER" id="PTHR34203:SF15">
    <property type="entry name" value="SLL1173 PROTEIN"/>
    <property type="match status" value="1"/>
</dbReference>
<gene>
    <name evidence="2" type="ORF">HA336_02750</name>
</gene>
<dbReference type="AlphaFoldDB" id="A0A832THD1"/>
<comment type="caution">
    <text evidence="2">The sequence shown here is derived from an EMBL/GenBank/DDBJ whole genome shotgun (WGS) entry which is preliminary data.</text>
</comment>
<dbReference type="InterPro" id="IPR052514">
    <property type="entry name" value="SAM-dependent_MTase"/>
</dbReference>
<evidence type="ECO:0000259" key="1">
    <source>
        <dbReference type="Pfam" id="PF05050"/>
    </source>
</evidence>
<keyword evidence="2" id="KW-0808">Transferase</keyword>
<organism evidence="2 3">
    <name type="scientific">Methanopyrus kandleri</name>
    <dbReference type="NCBI Taxonomy" id="2320"/>
    <lineage>
        <taxon>Archaea</taxon>
        <taxon>Methanobacteriati</taxon>
        <taxon>Methanobacteriota</taxon>
        <taxon>Methanomada group</taxon>
        <taxon>Methanopyri</taxon>
        <taxon>Methanopyrales</taxon>
        <taxon>Methanopyraceae</taxon>
        <taxon>Methanopyrus</taxon>
    </lineage>
</organism>
<dbReference type="PANTHER" id="PTHR34203">
    <property type="entry name" value="METHYLTRANSFERASE, FKBM FAMILY PROTEIN"/>
    <property type="match status" value="1"/>
</dbReference>
<dbReference type="SUPFAM" id="SSF53335">
    <property type="entry name" value="S-adenosyl-L-methionine-dependent methyltransferases"/>
    <property type="match status" value="1"/>
</dbReference>
<dbReference type="Proteomes" id="UP000619545">
    <property type="component" value="Unassembled WGS sequence"/>
</dbReference>
<dbReference type="RefSeq" id="WP_011019007.1">
    <property type="nucleotide sequence ID" value="NZ_DUJS01000002.1"/>
</dbReference>
<dbReference type="CDD" id="cd02440">
    <property type="entry name" value="AdoMet_MTases"/>
    <property type="match status" value="1"/>
</dbReference>
<dbReference type="NCBIfam" id="TIGR01444">
    <property type="entry name" value="fkbM_fam"/>
    <property type="match status" value="1"/>
</dbReference>
<name>A0A832THD1_9EURY</name>